<evidence type="ECO:0000313" key="2">
    <source>
        <dbReference type="EMBL" id="XCH45317.1"/>
    </source>
</evidence>
<sequence>MGQLNRYCHSGPADQPRPRFAGASTNISLMAVSESGLNAAG</sequence>
<organism evidence="2">
    <name type="scientific">Pseudomonas phage PACT201</name>
    <dbReference type="NCBI Taxonomy" id="3230130"/>
    <lineage>
        <taxon>Viruses</taxon>
    </lineage>
</organism>
<evidence type="ECO:0000256" key="1">
    <source>
        <dbReference type="SAM" id="MobiDB-lite"/>
    </source>
</evidence>
<proteinExistence type="predicted"/>
<protein>
    <submittedName>
        <fullName evidence="2">Uncharacterized protein</fullName>
    </submittedName>
</protein>
<reference evidence="2" key="1">
    <citation type="submission" date="2024-06" db="EMBL/GenBank/DDBJ databases">
        <authorList>
            <person name="Yerushalmy O."/>
            <person name="Alkalay-Oren S."/>
            <person name="Coppenhagn-Glazer S."/>
            <person name="Hazan R."/>
        </authorList>
    </citation>
    <scope>NUCLEOTIDE SEQUENCE</scope>
</reference>
<feature type="region of interest" description="Disordered" evidence="1">
    <location>
        <begin position="1"/>
        <end position="21"/>
    </location>
</feature>
<name>A0AAU8GW19_9VIRU</name>
<accession>A0AAU8GW19</accession>
<dbReference type="EMBL" id="PP931175">
    <property type="protein sequence ID" value="XCH45317.1"/>
    <property type="molecule type" value="Genomic_DNA"/>
</dbReference>